<dbReference type="SUPFAM" id="SSF46689">
    <property type="entry name" value="Homeodomain-like"/>
    <property type="match status" value="1"/>
</dbReference>
<organism evidence="2 3">
    <name type="scientific">Glomus cerebriforme</name>
    <dbReference type="NCBI Taxonomy" id="658196"/>
    <lineage>
        <taxon>Eukaryota</taxon>
        <taxon>Fungi</taxon>
        <taxon>Fungi incertae sedis</taxon>
        <taxon>Mucoromycota</taxon>
        <taxon>Glomeromycotina</taxon>
        <taxon>Glomeromycetes</taxon>
        <taxon>Glomerales</taxon>
        <taxon>Glomeraceae</taxon>
        <taxon>Glomus</taxon>
    </lineage>
</organism>
<gene>
    <name evidence="2" type="ORF">C1645_508899</name>
</gene>
<dbReference type="InterPro" id="IPR009057">
    <property type="entry name" value="Homeodomain-like_sf"/>
</dbReference>
<dbReference type="Gene3D" id="1.10.10.60">
    <property type="entry name" value="Homeodomain-like"/>
    <property type="match status" value="1"/>
</dbReference>
<comment type="caution">
    <text evidence="2">The sequence shown here is derived from an EMBL/GenBank/DDBJ whole genome shotgun (WGS) entry which is preliminary data.</text>
</comment>
<dbReference type="EMBL" id="QKYT01000674">
    <property type="protein sequence ID" value="RIA82352.1"/>
    <property type="molecule type" value="Genomic_DNA"/>
</dbReference>
<dbReference type="Proteomes" id="UP000265703">
    <property type="component" value="Unassembled WGS sequence"/>
</dbReference>
<evidence type="ECO:0000313" key="2">
    <source>
        <dbReference type="EMBL" id="RIA82352.1"/>
    </source>
</evidence>
<keyword evidence="3" id="KW-1185">Reference proteome</keyword>
<dbReference type="OrthoDB" id="2143914at2759"/>
<feature type="domain" description="HTH myb-type" evidence="1">
    <location>
        <begin position="32"/>
        <end position="58"/>
    </location>
</feature>
<dbReference type="InterPro" id="IPR017930">
    <property type="entry name" value="Myb_dom"/>
</dbReference>
<evidence type="ECO:0000259" key="1">
    <source>
        <dbReference type="PROSITE" id="PS51294"/>
    </source>
</evidence>
<reference evidence="2 3" key="1">
    <citation type="submission" date="2018-06" db="EMBL/GenBank/DDBJ databases">
        <title>Comparative genomics reveals the genomic features of Rhizophagus irregularis, R. cerebriforme, R. diaphanum and Gigaspora rosea, and their symbiotic lifestyle signature.</title>
        <authorList>
            <person name="Morin E."/>
            <person name="San Clemente H."/>
            <person name="Chen E.C.H."/>
            <person name="De La Providencia I."/>
            <person name="Hainaut M."/>
            <person name="Kuo A."/>
            <person name="Kohler A."/>
            <person name="Murat C."/>
            <person name="Tang N."/>
            <person name="Roy S."/>
            <person name="Loubradou J."/>
            <person name="Henrissat B."/>
            <person name="Grigoriev I.V."/>
            <person name="Corradi N."/>
            <person name="Roux C."/>
            <person name="Martin F.M."/>
        </authorList>
    </citation>
    <scope>NUCLEOTIDE SEQUENCE [LARGE SCALE GENOMIC DNA]</scope>
    <source>
        <strain evidence="2 3">DAOM 227022</strain>
    </source>
</reference>
<dbReference type="CDD" id="cd00167">
    <property type="entry name" value="SANT"/>
    <property type="match status" value="1"/>
</dbReference>
<name>A0A397SA52_9GLOM</name>
<dbReference type="InterPro" id="IPR001005">
    <property type="entry name" value="SANT/Myb"/>
</dbReference>
<dbReference type="AlphaFoldDB" id="A0A397SA52"/>
<dbReference type="PROSITE" id="PS51294">
    <property type="entry name" value="HTH_MYB"/>
    <property type="match status" value="1"/>
</dbReference>
<sequence length="131" mass="15924">MGRYKNPLFNKDDNKHIRLRMKEWGHHHDRFTRISKTMQNRTPKQISDYWRNHLNPKLCHEPLSQDDKDFIIEQAQKYPLIIHWKSIISGLEKKSGRLRFEHTIKNFWYLTPLAKERKKGNFRITVSSLLN</sequence>
<evidence type="ECO:0000313" key="3">
    <source>
        <dbReference type="Proteomes" id="UP000265703"/>
    </source>
</evidence>
<protein>
    <recommendedName>
        <fullName evidence="1">HTH myb-type domain-containing protein</fullName>
    </recommendedName>
</protein>
<proteinExistence type="predicted"/>
<accession>A0A397SA52</accession>
<dbReference type="Pfam" id="PF13921">
    <property type="entry name" value="Myb_DNA-bind_6"/>
    <property type="match status" value="1"/>
</dbReference>